<dbReference type="PANTHER" id="PTHR48126">
    <property type="entry name" value="RE24507P"/>
    <property type="match status" value="1"/>
</dbReference>
<dbReference type="PROSITE" id="PS50042">
    <property type="entry name" value="CNMP_BINDING_3"/>
    <property type="match status" value="2"/>
</dbReference>
<feature type="domain" description="Cyclic nucleotide-binding" evidence="3">
    <location>
        <begin position="348"/>
        <end position="427"/>
    </location>
</feature>
<feature type="compositionally biased region" description="Gly residues" evidence="2">
    <location>
        <begin position="187"/>
        <end position="203"/>
    </location>
</feature>
<feature type="domain" description="Cyclic nucleotide-binding" evidence="3">
    <location>
        <begin position="2386"/>
        <end position="2479"/>
    </location>
</feature>
<proteinExistence type="predicted"/>
<dbReference type="InterPro" id="IPR000595">
    <property type="entry name" value="cNMP-bd_dom"/>
</dbReference>
<feature type="compositionally biased region" description="Low complexity" evidence="2">
    <location>
        <begin position="1868"/>
        <end position="1890"/>
    </location>
</feature>
<dbReference type="Gramene" id="PNW81407">
    <property type="protein sequence ID" value="PNW81407"/>
    <property type="gene ID" value="CHLRE_07g354650v5"/>
</dbReference>
<feature type="region of interest" description="Disordered" evidence="2">
    <location>
        <begin position="1712"/>
        <end position="1754"/>
    </location>
</feature>
<feature type="coiled-coil region" evidence="1">
    <location>
        <begin position="3016"/>
        <end position="3043"/>
    </location>
</feature>
<feature type="compositionally biased region" description="Basic and acidic residues" evidence="2">
    <location>
        <begin position="1325"/>
        <end position="1337"/>
    </location>
</feature>
<feature type="compositionally biased region" description="Gly residues" evidence="2">
    <location>
        <begin position="612"/>
        <end position="625"/>
    </location>
</feature>
<feature type="compositionally biased region" description="Pro residues" evidence="2">
    <location>
        <begin position="1716"/>
        <end position="1730"/>
    </location>
</feature>
<dbReference type="PANTHER" id="PTHR48126:SF1">
    <property type="entry name" value="PROTEIN PFC0760C-LIKE"/>
    <property type="match status" value="1"/>
</dbReference>
<feature type="compositionally biased region" description="Low complexity" evidence="2">
    <location>
        <begin position="1055"/>
        <end position="1076"/>
    </location>
</feature>
<protein>
    <recommendedName>
        <fullName evidence="3">Cyclic nucleotide-binding domain-containing protein</fullName>
    </recommendedName>
</protein>
<sequence length="3624" mass="356607">MDFQLPAVTRYLADTGGDGSGAVAVGSLRESLPRSKTAEVTTMLSEQMYATSPPTRLPKALEAYFTGPAARGYSPPDLEAQYVVPFNKPPPPYRPPGGGAGQGEQEEPDPNGTHTARAVPPGSAPLALGPPVHSSVQTGHVAAAPTSSPAGAVAGADTVAGGWGAPMDWSHLFGTPAPAVVPSSAAAGGGAGAGASGDKGGAPPGLPVPRSLARMPSQAGSIGGASAAMTAVTGGGVSVLSRRTHNAVTAALPGTAEGKFCGAVVGVMDRLAATSALQAGGGGGGKYRSLRVQTAEHKESMVSAISLPPPPQTGAFSSRAAAARMAAVLDRSGASRDDMADIVRQIKQFAGLPPALRDAVSGRFQLFCYPPGSYLYEAGCRCDEAFVLVSGAVMLHVEGRPPQRLQPGSVLGAELLMRRGAVPLSATTDPHFEAQLAVLCWVDYEEAVRGWAAERIAELVPDLQASQVARLRSGLQRGVQYVQRQAGEPLWVGGQPADAVALLVQGQVLLASPWEANALVTENQIVSQLRVLMGPLADTMVLNEMPRPATHAAARAGGLRGGLKGGGGGSMRGSIKVALGGEAAGGGGLSASTSFAVRGRGGDGDEEEDGAGGRGTGSGSGGGKPVGFSLAEKLERAATGSGAGSADSTPRRSARIAEPPPPTTTTASLGKEDEDEEDASPLRFRLAGGGGGGGSSKKGSRKVALEGPAGPRFVEDSPEPQPEPEAGKAPDPQAAGAAGGEGGAASGSSDRPASGQPRRARQGQPPGRNSRNATGSGTSGEAREEAGPEVDASEATAEAGGDTGPAEAAADAGPAEGEATQAEAGPPPAESAAAASSRAARVSLKFSDEPDAEAHGAANVAAATAADGATAAAAPQPHPESQPQPQHEASAESAAAPPSVRSAGMSAEASLLPAVSVWDLHDGAHPPADLLTPVIGLRAAMDAAEASRAAGGHGSDVGDGASSVGGPLSAEASLTSPPMDTRGMGFAFGGAAGPGVGGPADAAGPTASASFLAAVGVAPGPGSGGGGGGGAALASGMMTPALVLRPAAPAAVKDAGAVPAAAQEQQDQEQQPGDAAPTGNEAAADEAKAAGDASSLPPRPAPAPRSLISKIGGGSQAGSAAGSKAVSRTGSRTASAHVSPSSSRRVTGSGDMLPGVTSTAPASAASAAAASVPTGLPPRPPASSGGGSARSAGPTMAEAAATAAAGGLSSVDSTAAAAGCSSARERPSTPMSEAPSLDDGRSEQGEAVAGGDELLLGDCSHPVLPPRSMPSPPPGQDEARCAAAPPVGTQPAAADPAAAAGMREGTGSGAGDGATSSLATQDGSVDAREAAEAEAAARRPHARVLLGAAAAAPALASIEDSFAPSSEASGAVVAGAEAADVGRKPSKLRMRIAEGPVGVSALEGERGDVKPSSLRPKLRMNDDSNDADDNDGAASVAASNTMRFMPARASVGGLKPTENGGGGGAMSARGSVAGHVSGHGGGGGGVTGPCQPLANALATQFKFHRQRVAAVYSAPVVFGEEALGDPVPAAVEAGATAGKKGAAEPTKPPMVHSAIATARCELILVPAALLRALLPPPAQVPGLLGKVAAAAVAAQRRLLQATGHNTNDSGHAQWPAAADRVREVLTSTQPGQRQPWQVELLAAAFSGMPAFARLTWQARLRVFQELEYRRLPVGSSLDLARLTVTEKELPDPAAAAAAAAARNGLLSTRMSQAVISPPPPPDPSSAPPPSEAAGLQQGQEQHQHQGQGQGHSLSVSPVAGLAAGAAVSASPPAPSAGAAGATDAIPPVLPSAAGQGAAVAGSAPGCPAATPPVGAPAAAAAAAADIAASAVATHASAPAAAQRQSSTASAASTDGSNVPGQASGSGAQQQQQQHQPDHQLQPQLQPQQQPHQHHTVEAVFDPSAEEPLIPSLALLQRASASTITGDGGIGDGSTPRGGGVAPTESALAAAAAADMLRLTTMYTAESSAPSVGTPFTPATPHDPAAAAAMSAKYANYIIGEAKRGPMTPPTPVATLPAAQLTAPVEHFPPKPEAPPAAAPPPQPLPDPTQRPAPAREPPAPPPATRQKQREAVALRLDDKAYWCIWGDIALEAAPAPPAPARSEGGEDGDDTSAPASRRASGVGPYGPAHASITGGGGGGFTSAAAAAAAAVATAAASGDISARAATAGGHKLQLVGLGDAFSGSALADATAAALNTPVMLSSTPRMSTTGGPGDIQLQPSIAGAPTAEGSFAQGSRRQPSPTSPQRRNTGSPSSPKRQQQREQPPAPPPPQVPLLCLDPHTAENAALLHESLPLGDNILRARVLTAGGDHPPPPSEGGEVAHSAGGAGGGYAEVLCMSKPMFELIAGGMGRSVPPAVLPVLARHVDWLAGAGVDLAAMAAGMEGRYKLEEHKQGTELLRAGEAAPAVFLVAAGECVMRGPVVGLRPGATAGGGSLDLATLREGSTCGELSLLAGRPLWYSLVVASPTAKVIALDLQALRGWLLGAPAGMAAAAEVVAAVAEVDIALYGRAVKQIAIQVLNEKLELSMFQSNMKSMIRRVIEDNASELNAILAQQLQQEAAASAAAAGGKAAAAAAAAAAASRPRTIVLEGWDQVEAIAASVARPYEPGVQSWELIAQARFNAARRAKARYLDSLYTATALATQEDAGGHAAGGQRVALPAPGPVAAGLAAPGTVRQPHLHDIRVVPKDLRGGEVEVRRRGGDAVLHMPPHELSAMMGAAVHLVAPTAVAAAVGAVAAGASSAAAAARAAGAAGPGTEGSGKGAGTDGGLSATGGASASAASVTAGASASLLARKPVNYAATAVSGGFGSDLGSPSRNAKRPAGAPVEGLGRALTAARRTYADYYGAPGTTDDDGVESPAAGAAAGAGAEDDNTGGSKPGLGATAGGGVAGFRSRLRVSAPVLDAPTVVQLSPGPVAPWDSKGRLPPWNLNGEAAGAGEPRRFPWDAPTAGAGAGGASRLGGGAAADHLARQRELLASGGAASTAWSTAPLEGHRGRLVVALSAAPSMASVALDPETRALIERQMEEEEAAEAAEAEVAEQEAVRMALGDAAARKLLQAGLQPAAAAGSGPVAADAMAAAERAASLSSTTATSLSGSLGFSRPGTSLTDDPHGSLNGSQPDSRSASRAGQLLQPPHGHHPHGHRASSGITAAEVRGLTELPVHVLASIGEEDSMEVLAALEGAQQHMAAVAAARAAAGLPPAPSALASASMTALPPPPARASAGAWISKSQEISAGGGGKASTLPPLRAAQRPTSTPPAAVGSVSSLLLGGGASAVSAPGPLADASSSALLHGLTAAAATASDARSTASGAAASTQSGANAANAHAAAAAARRSRIQARNAAPAAAGGEVAEAPDRAFWVRDRLHDPQGLASSVMADAAARAVVQAVEGGGAPPDPLSMTAPAALGGVGGGGTSRVGPSTSTSANVLLASAGRPAIPTAAAGSSTASGRSPRLQPLRRNASSATAAGKSAATTPRQRPSGGGGVAGGLAAAAPAAAELAEQGMLYVTLVVPPAPKLLPEFPSPAQAREAAEAAEAAERAAREARVDAAINNPATRPLSIDHRGEMRYVPNYLRQRQRPPLAPPPVRPVLLDGEDEGSSWVVPSYTSGIGFTDGFYDEDSQVIYFD</sequence>
<feature type="compositionally biased region" description="Low complexity" evidence="2">
    <location>
        <begin position="1736"/>
        <end position="1754"/>
    </location>
</feature>
<feature type="compositionally biased region" description="Low complexity" evidence="2">
    <location>
        <begin position="1466"/>
        <end position="1476"/>
    </location>
</feature>
<reference evidence="4 5" key="1">
    <citation type="journal article" date="2007" name="Science">
        <title>The Chlamydomonas genome reveals the evolution of key animal and plant functions.</title>
        <authorList>
            <person name="Merchant S.S."/>
            <person name="Prochnik S.E."/>
            <person name="Vallon O."/>
            <person name="Harris E.H."/>
            <person name="Karpowicz S.J."/>
            <person name="Witman G.B."/>
            <person name="Terry A."/>
            <person name="Salamov A."/>
            <person name="Fritz-Laylin L.K."/>
            <person name="Marechal-Drouard L."/>
            <person name="Marshall W.F."/>
            <person name="Qu L.H."/>
            <person name="Nelson D.R."/>
            <person name="Sanderfoot A.A."/>
            <person name="Spalding M.H."/>
            <person name="Kapitonov V.V."/>
            <person name="Ren Q."/>
            <person name="Ferris P."/>
            <person name="Lindquist E."/>
            <person name="Shapiro H."/>
            <person name="Lucas S.M."/>
            <person name="Grimwood J."/>
            <person name="Schmutz J."/>
            <person name="Cardol P."/>
            <person name="Cerutti H."/>
            <person name="Chanfreau G."/>
            <person name="Chen C.L."/>
            <person name="Cognat V."/>
            <person name="Croft M.T."/>
            <person name="Dent R."/>
            <person name="Dutcher S."/>
            <person name="Fernandez E."/>
            <person name="Fukuzawa H."/>
            <person name="Gonzalez-Ballester D."/>
            <person name="Gonzalez-Halphen D."/>
            <person name="Hallmann A."/>
            <person name="Hanikenne M."/>
            <person name="Hippler M."/>
            <person name="Inwood W."/>
            <person name="Jabbari K."/>
            <person name="Kalanon M."/>
            <person name="Kuras R."/>
            <person name="Lefebvre P.A."/>
            <person name="Lemaire S.D."/>
            <person name="Lobanov A.V."/>
            <person name="Lohr M."/>
            <person name="Manuell A."/>
            <person name="Meier I."/>
            <person name="Mets L."/>
            <person name="Mittag M."/>
            <person name="Mittelmeier T."/>
            <person name="Moroney J.V."/>
            <person name="Moseley J."/>
            <person name="Napoli C."/>
            <person name="Nedelcu A.M."/>
            <person name="Niyogi K."/>
            <person name="Novoselov S.V."/>
            <person name="Paulsen I.T."/>
            <person name="Pazour G."/>
            <person name="Purton S."/>
            <person name="Ral J.P."/>
            <person name="Riano-Pachon D.M."/>
            <person name="Riekhof W."/>
            <person name="Rymarquis L."/>
            <person name="Schroda M."/>
            <person name="Stern D."/>
            <person name="Umen J."/>
            <person name="Willows R."/>
            <person name="Wilson N."/>
            <person name="Zimmer S.L."/>
            <person name="Allmer J."/>
            <person name="Balk J."/>
            <person name="Bisova K."/>
            <person name="Chen C.J."/>
            <person name="Elias M."/>
            <person name="Gendler K."/>
            <person name="Hauser C."/>
            <person name="Lamb M.R."/>
            <person name="Ledford H."/>
            <person name="Long J.C."/>
            <person name="Minagawa J."/>
            <person name="Page M.D."/>
            <person name="Pan J."/>
            <person name="Pootakham W."/>
            <person name="Roje S."/>
            <person name="Rose A."/>
            <person name="Stahlberg E."/>
            <person name="Terauchi A.M."/>
            <person name="Yang P."/>
            <person name="Ball S."/>
            <person name="Bowler C."/>
            <person name="Dieckmann C.L."/>
            <person name="Gladyshev V.N."/>
            <person name="Green P."/>
            <person name="Jorgensen R."/>
            <person name="Mayfield S."/>
            <person name="Mueller-Roeber B."/>
            <person name="Rajamani S."/>
            <person name="Sayre R.T."/>
            <person name="Brokstein P."/>
            <person name="Dubchak I."/>
            <person name="Goodstein D."/>
            <person name="Hornick L."/>
            <person name="Huang Y.W."/>
            <person name="Jhaveri J."/>
            <person name="Luo Y."/>
            <person name="Martinez D."/>
            <person name="Ngau W.C."/>
            <person name="Otillar B."/>
            <person name="Poliakov A."/>
            <person name="Porter A."/>
            <person name="Szajkowski L."/>
            <person name="Werner G."/>
            <person name="Zhou K."/>
            <person name="Grigoriev I.V."/>
            <person name="Rokhsar D.S."/>
            <person name="Grossman A.R."/>
        </authorList>
    </citation>
    <scope>NUCLEOTIDE SEQUENCE [LARGE SCALE GENOMIC DNA]</scope>
    <source>
        <strain evidence="5">CC-503</strain>
    </source>
</reference>
<feature type="region of interest" description="Disordered" evidence="2">
    <location>
        <begin position="3390"/>
        <end position="3420"/>
    </location>
</feature>
<feature type="region of interest" description="Disordered" evidence="2">
    <location>
        <begin position="3437"/>
        <end position="3486"/>
    </location>
</feature>
<dbReference type="EMBL" id="CM008968">
    <property type="protein sequence ID" value="PNW81407.1"/>
    <property type="molecule type" value="Genomic_DNA"/>
</dbReference>
<feature type="compositionally biased region" description="Low complexity" evidence="2">
    <location>
        <begin position="883"/>
        <end position="899"/>
    </location>
</feature>
<name>A0A2K3DLJ1_CHLRE</name>
<feature type="region of interest" description="Disordered" evidence="2">
    <location>
        <begin position="2847"/>
        <end position="2881"/>
    </location>
</feature>
<feature type="compositionally biased region" description="Low complexity" evidence="2">
    <location>
        <begin position="1842"/>
        <end position="1853"/>
    </location>
</feature>
<feature type="region of interest" description="Disordered" evidence="2">
    <location>
        <begin position="3087"/>
        <end position="3146"/>
    </location>
</feature>
<dbReference type="SUPFAM" id="SSF51206">
    <property type="entry name" value="cAMP-binding domain-like"/>
    <property type="match status" value="2"/>
</dbReference>
<feature type="region of interest" description="Disordered" evidence="2">
    <location>
        <begin position="1055"/>
        <end position="1340"/>
    </location>
</feature>
<feature type="compositionally biased region" description="Low complexity" evidence="2">
    <location>
        <begin position="794"/>
        <end position="841"/>
    </location>
</feature>
<evidence type="ECO:0000256" key="2">
    <source>
        <dbReference type="SAM" id="MobiDB-lite"/>
    </source>
</evidence>
<feature type="region of interest" description="Disordered" evidence="2">
    <location>
        <begin position="1451"/>
        <end position="1483"/>
    </location>
</feature>
<feature type="region of interest" description="Disordered" evidence="2">
    <location>
        <begin position="85"/>
        <end position="124"/>
    </location>
</feature>
<feature type="compositionally biased region" description="Gly residues" evidence="2">
    <location>
        <begin position="687"/>
        <end position="696"/>
    </location>
</feature>
<feature type="compositionally biased region" description="Low complexity" evidence="2">
    <location>
        <begin position="637"/>
        <end position="648"/>
    </location>
</feature>
<feature type="region of interest" description="Disordered" evidence="2">
    <location>
        <begin position="2095"/>
        <end position="2127"/>
    </location>
</feature>
<feature type="region of interest" description="Disordered" evidence="2">
    <location>
        <begin position="3230"/>
        <end position="3259"/>
    </location>
</feature>
<feature type="compositionally biased region" description="Pro residues" evidence="2">
    <location>
        <begin position="2030"/>
        <end position="2063"/>
    </location>
</feature>
<feature type="region of interest" description="Disordered" evidence="2">
    <location>
        <begin position="2024"/>
        <end position="2069"/>
    </location>
</feature>
<keyword evidence="1" id="KW-0175">Coiled coil</keyword>
<dbReference type="STRING" id="3055.A0A2K3DLJ1"/>
<dbReference type="RefSeq" id="XP_042923197.1">
    <property type="nucleotide sequence ID" value="XM_043064629.1"/>
</dbReference>
<feature type="compositionally biased region" description="Polar residues" evidence="2">
    <location>
        <begin position="1854"/>
        <end position="1867"/>
    </location>
</feature>
<feature type="compositionally biased region" description="Low complexity" evidence="2">
    <location>
        <begin position="855"/>
        <end position="875"/>
    </location>
</feature>
<evidence type="ECO:0000313" key="5">
    <source>
        <dbReference type="Proteomes" id="UP000006906"/>
    </source>
</evidence>
<feature type="region of interest" description="Disordered" evidence="2">
    <location>
        <begin position="1842"/>
        <end position="1894"/>
    </location>
</feature>
<dbReference type="KEGG" id="cre:CHLRE_07g354650v5"/>
<feature type="compositionally biased region" description="Low complexity" evidence="2">
    <location>
        <begin position="3437"/>
        <end position="3451"/>
    </location>
</feature>
<keyword evidence="5" id="KW-1185">Reference proteome</keyword>
<feature type="region of interest" description="Disordered" evidence="2">
    <location>
        <begin position="949"/>
        <end position="981"/>
    </location>
</feature>
<accession>A0A2K3DLJ1</accession>
<feature type="region of interest" description="Disordered" evidence="2">
    <location>
        <begin position="2201"/>
        <end position="2276"/>
    </location>
</feature>
<organism evidence="4 5">
    <name type="scientific">Chlamydomonas reinhardtii</name>
    <name type="common">Chlamydomonas smithii</name>
    <dbReference type="NCBI Taxonomy" id="3055"/>
    <lineage>
        <taxon>Eukaryota</taxon>
        <taxon>Viridiplantae</taxon>
        <taxon>Chlorophyta</taxon>
        <taxon>core chlorophytes</taxon>
        <taxon>Chlorophyceae</taxon>
        <taxon>CS clade</taxon>
        <taxon>Chlamydomonadales</taxon>
        <taxon>Chlamydomonadaceae</taxon>
        <taxon>Chlamydomonas</taxon>
    </lineage>
</organism>
<feature type="region of interest" description="Disordered" evidence="2">
    <location>
        <begin position="1402"/>
        <end position="1434"/>
    </location>
</feature>
<evidence type="ECO:0000256" key="1">
    <source>
        <dbReference type="SAM" id="Coils"/>
    </source>
</evidence>
<evidence type="ECO:0000259" key="3">
    <source>
        <dbReference type="PROSITE" id="PS50042"/>
    </source>
</evidence>
<feature type="compositionally biased region" description="Low complexity" evidence="2">
    <location>
        <begin position="2233"/>
        <end position="2263"/>
    </location>
</feature>
<dbReference type="Proteomes" id="UP000006906">
    <property type="component" value="Chromosome 7"/>
</dbReference>
<dbReference type="OMA" id="DPHFEAQ"/>
<feature type="region of interest" description="Disordered" evidence="2">
    <location>
        <begin position="583"/>
        <end position="904"/>
    </location>
</feature>
<dbReference type="GeneID" id="66054228"/>
<dbReference type="InterPro" id="IPR018490">
    <property type="entry name" value="cNMP-bd_dom_sf"/>
</dbReference>
<dbReference type="Gene3D" id="2.60.120.10">
    <property type="entry name" value="Jelly Rolls"/>
    <property type="match status" value="2"/>
</dbReference>
<feature type="compositionally biased region" description="Low complexity" evidence="2">
    <location>
        <begin position="3087"/>
        <end position="3100"/>
    </location>
</feature>
<feature type="region of interest" description="Disordered" evidence="2">
    <location>
        <begin position="186"/>
        <end position="207"/>
    </location>
</feature>
<dbReference type="InterPro" id="IPR014710">
    <property type="entry name" value="RmlC-like_jellyroll"/>
</dbReference>
<feature type="compositionally biased region" description="Low complexity" evidence="2">
    <location>
        <begin position="1156"/>
        <end position="1174"/>
    </location>
</feature>
<feature type="compositionally biased region" description="Low complexity" evidence="2">
    <location>
        <begin position="3459"/>
        <end position="3472"/>
    </location>
</feature>
<dbReference type="CDD" id="cd00038">
    <property type="entry name" value="CAP_ED"/>
    <property type="match status" value="2"/>
</dbReference>
<gene>
    <name evidence="4" type="ORF">CHLRE_07g354650v5</name>
</gene>
<feature type="compositionally biased region" description="Polar residues" evidence="2">
    <location>
        <begin position="1126"/>
        <end position="1146"/>
    </location>
</feature>
<dbReference type="InParanoid" id="A0A2K3DLJ1"/>
<dbReference type="OrthoDB" id="549319at2759"/>
<feature type="compositionally biased region" description="Polar residues" evidence="2">
    <location>
        <begin position="3114"/>
        <end position="3126"/>
    </location>
</feature>
<evidence type="ECO:0000313" key="4">
    <source>
        <dbReference type="EMBL" id="PNW81407.1"/>
    </source>
</evidence>
<feature type="compositionally biased region" description="Low complexity" evidence="2">
    <location>
        <begin position="1291"/>
        <end position="1300"/>
    </location>
</feature>
<feature type="compositionally biased region" description="Low complexity" evidence="2">
    <location>
        <begin position="1189"/>
        <end position="1207"/>
    </location>
</feature>
<feature type="compositionally biased region" description="Pro residues" evidence="2">
    <location>
        <begin position="1263"/>
        <end position="1275"/>
    </location>
</feature>